<dbReference type="Gene3D" id="3.40.50.850">
    <property type="entry name" value="Isochorismatase-like"/>
    <property type="match status" value="1"/>
</dbReference>
<dbReference type="Pfam" id="PF00857">
    <property type="entry name" value="Isochorismatase"/>
    <property type="match status" value="1"/>
</dbReference>
<evidence type="ECO:0000259" key="2">
    <source>
        <dbReference type="Pfam" id="PF00857"/>
    </source>
</evidence>
<organism evidence="3 4">
    <name type="scientific">Actinospica durhamensis</name>
    <dbReference type="NCBI Taxonomy" id="1508375"/>
    <lineage>
        <taxon>Bacteria</taxon>
        <taxon>Bacillati</taxon>
        <taxon>Actinomycetota</taxon>
        <taxon>Actinomycetes</taxon>
        <taxon>Catenulisporales</taxon>
        <taxon>Actinospicaceae</taxon>
        <taxon>Actinospica</taxon>
    </lineage>
</organism>
<dbReference type="Proteomes" id="UP000675781">
    <property type="component" value="Unassembled WGS sequence"/>
</dbReference>
<evidence type="ECO:0000313" key="3">
    <source>
        <dbReference type="EMBL" id="MBR7838159.1"/>
    </source>
</evidence>
<sequence>MAFTTLDPTTALIVIDLQRGIVDLPLAPLTRDEVVDRSVRLVKEFRSRDLPVVLVNVAGAPAGRTDEGSGGPRVFPEDWTALIDELEVQPSDILVTKYARGAFSGTGLTETLRAAGVTQVVVVGIATGTGVESTARTAHEDGFHVSLPVDAMTDTDAGKHEHAITRVFPRIGETGTTDELLGLLQGGAR</sequence>
<dbReference type="SUPFAM" id="SSF52499">
    <property type="entry name" value="Isochorismatase-like hydrolases"/>
    <property type="match status" value="1"/>
</dbReference>
<dbReference type="AlphaFoldDB" id="A0A941F0K0"/>
<dbReference type="InterPro" id="IPR000868">
    <property type="entry name" value="Isochorismatase-like_dom"/>
</dbReference>
<keyword evidence="1" id="KW-0378">Hydrolase</keyword>
<reference evidence="3" key="1">
    <citation type="submission" date="2021-04" db="EMBL/GenBank/DDBJ databases">
        <title>Genome based classification of Actinospica acidithermotolerans sp. nov., an actinobacterium isolated from an Indonesian hot spring.</title>
        <authorList>
            <person name="Kusuma A.B."/>
            <person name="Putra K.E."/>
            <person name="Nafisah S."/>
            <person name="Loh J."/>
            <person name="Nouioui I."/>
            <person name="Goodfellow M."/>
        </authorList>
    </citation>
    <scope>NUCLEOTIDE SEQUENCE</scope>
    <source>
        <strain evidence="3">CSCA 57</strain>
    </source>
</reference>
<dbReference type="InterPro" id="IPR036380">
    <property type="entry name" value="Isochorismatase-like_sf"/>
</dbReference>
<name>A0A941F0K0_9ACTN</name>
<keyword evidence="4" id="KW-1185">Reference proteome</keyword>
<dbReference type="RefSeq" id="WP_212532620.1">
    <property type="nucleotide sequence ID" value="NZ_JAGSOG010000263.1"/>
</dbReference>
<dbReference type="CDD" id="cd00431">
    <property type="entry name" value="cysteine_hydrolases"/>
    <property type="match status" value="1"/>
</dbReference>
<gene>
    <name evidence="3" type="ORF">KDL01_33110</name>
</gene>
<dbReference type="PANTHER" id="PTHR43540">
    <property type="entry name" value="PEROXYUREIDOACRYLATE/UREIDOACRYLATE AMIDOHYDROLASE-RELATED"/>
    <property type="match status" value="1"/>
</dbReference>
<accession>A0A941F0K0</accession>
<comment type="caution">
    <text evidence="3">The sequence shown here is derived from an EMBL/GenBank/DDBJ whole genome shotgun (WGS) entry which is preliminary data.</text>
</comment>
<evidence type="ECO:0000313" key="4">
    <source>
        <dbReference type="Proteomes" id="UP000675781"/>
    </source>
</evidence>
<dbReference type="InterPro" id="IPR050272">
    <property type="entry name" value="Isochorismatase-like_hydrls"/>
</dbReference>
<dbReference type="GO" id="GO:0016787">
    <property type="term" value="F:hydrolase activity"/>
    <property type="evidence" value="ECO:0007669"/>
    <property type="project" value="UniProtKB-KW"/>
</dbReference>
<evidence type="ECO:0000256" key="1">
    <source>
        <dbReference type="ARBA" id="ARBA00022801"/>
    </source>
</evidence>
<feature type="domain" description="Isochorismatase-like" evidence="2">
    <location>
        <begin position="10"/>
        <end position="179"/>
    </location>
</feature>
<dbReference type="PANTHER" id="PTHR43540:SF7">
    <property type="entry name" value="ISOCHORISMATASE FAMILY PROTEIN YECD"/>
    <property type="match status" value="1"/>
</dbReference>
<protein>
    <submittedName>
        <fullName evidence="3">Isochorismatase family protein</fullName>
    </submittedName>
</protein>
<proteinExistence type="predicted"/>
<dbReference type="EMBL" id="JAGSOG010000263">
    <property type="protein sequence ID" value="MBR7838159.1"/>
    <property type="molecule type" value="Genomic_DNA"/>
</dbReference>